<accession>A0A3B7MQC0</accession>
<organism evidence="6 7">
    <name type="scientific">Paraflavitalea soli</name>
    <dbReference type="NCBI Taxonomy" id="2315862"/>
    <lineage>
        <taxon>Bacteria</taxon>
        <taxon>Pseudomonadati</taxon>
        <taxon>Bacteroidota</taxon>
        <taxon>Chitinophagia</taxon>
        <taxon>Chitinophagales</taxon>
        <taxon>Chitinophagaceae</taxon>
        <taxon>Paraflavitalea</taxon>
    </lineage>
</organism>
<dbReference type="RefSeq" id="WP_119052215.1">
    <property type="nucleotide sequence ID" value="NZ_CP032157.1"/>
</dbReference>
<protein>
    <submittedName>
        <fullName evidence="6">DoxX family membrane protein</fullName>
    </submittedName>
</protein>
<keyword evidence="7" id="KW-1185">Reference proteome</keyword>
<reference evidence="6 7" key="1">
    <citation type="submission" date="2018-09" db="EMBL/GenBank/DDBJ databases">
        <title>Genome sequencing of strain 6GH32-13.</title>
        <authorList>
            <person name="Weon H.-Y."/>
            <person name="Heo J."/>
            <person name="Kwon S.-W."/>
        </authorList>
    </citation>
    <scope>NUCLEOTIDE SEQUENCE [LARGE SCALE GENOMIC DNA]</scope>
    <source>
        <strain evidence="6 7">5GH32-13</strain>
    </source>
</reference>
<gene>
    <name evidence="6" type="ORF">D3H65_21100</name>
</gene>
<evidence type="ECO:0000313" key="6">
    <source>
        <dbReference type="EMBL" id="AXY76338.1"/>
    </source>
</evidence>
<dbReference type="AlphaFoldDB" id="A0A3B7MQC0"/>
<keyword evidence="4 5" id="KW-0472">Membrane</keyword>
<keyword evidence="3 5" id="KW-1133">Transmembrane helix</keyword>
<feature type="transmembrane region" description="Helical" evidence="5">
    <location>
        <begin position="90"/>
        <end position="111"/>
    </location>
</feature>
<dbReference type="KEGG" id="pseg:D3H65_21100"/>
<keyword evidence="2 5" id="KW-0812">Transmembrane</keyword>
<evidence type="ECO:0000256" key="5">
    <source>
        <dbReference type="SAM" id="Phobius"/>
    </source>
</evidence>
<dbReference type="Proteomes" id="UP000263900">
    <property type="component" value="Chromosome"/>
</dbReference>
<dbReference type="Pfam" id="PF07681">
    <property type="entry name" value="DoxX"/>
    <property type="match status" value="1"/>
</dbReference>
<dbReference type="InterPro" id="IPR032808">
    <property type="entry name" value="DoxX"/>
</dbReference>
<comment type="subcellular location">
    <subcellularLocation>
        <location evidence="1">Membrane</location>
        <topology evidence="1">Multi-pass membrane protein</topology>
    </subcellularLocation>
</comment>
<dbReference type="EMBL" id="CP032157">
    <property type="protein sequence ID" value="AXY76338.1"/>
    <property type="molecule type" value="Genomic_DNA"/>
</dbReference>
<sequence length="149" mass="16144">MEWKIAFAQLFLRLALGITYLVPALDRLGVWGPPGAKQVSWGNWSSFSTYAHQVMSFLPYRLAEVLAIIATISEIIFGVMLIAGWYTQWVALGSGLLLLFFALSMAVSFGITSPLNYSVFTASAASFLLAAIPAYAWSIDALGATGNIK</sequence>
<name>A0A3B7MQC0_9BACT</name>
<evidence type="ECO:0000256" key="3">
    <source>
        <dbReference type="ARBA" id="ARBA00022989"/>
    </source>
</evidence>
<evidence type="ECO:0000256" key="4">
    <source>
        <dbReference type="ARBA" id="ARBA00023136"/>
    </source>
</evidence>
<evidence type="ECO:0000256" key="2">
    <source>
        <dbReference type="ARBA" id="ARBA00022692"/>
    </source>
</evidence>
<dbReference type="OrthoDB" id="676158at2"/>
<evidence type="ECO:0000256" key="1">
    <source>
        <dbReference type="ARBA" id="ARBA00004141"/>
    </source>
</evidence>
<proteinExistence type="predicted"/>
<feature type="transmembrane region" description="Helical" evidence="5">
    <location>
        <begin position="117"/>
        <end position="139"/>
    </location>
</feature>
<feature type="transmembrane region" description="Helical" evidence="5">
    <location>
        <begin position="65"/>
        <end position="83"/>
    </location>
</feature>
<evidence type="ECO:0000313" key="7">
    <source>
        <dbReference type="Proteomes" id="UP000263900"/>
    </source>
</evidence>
<dbReference type="GO" id="GO:0016020">
    <property type="term" value="C:membrane"/>
    <property type="evidence" value="ECO:0007669"/>
    <property type="project" value="UniProtKB-SubCell"/>
</dbReference>